<proteinExistence type="predicted"/>
<gene>
    <name evidence="1" type="ORF">VJ786_10065</name>
</gene>
<keyword evidence="2" id="KW-1185">Reference proteome</keyword>
<evidence type="ECO:0000313" key="1">
    <source>
        <dbReference type="EMBL" id="MEI5985247.1"/>
    </source>
</evidence>
<protein>
    <recommendedName>
        <fullName evidence="3">Lipoprotein</fullName>
    </recommendedName>
</protein>
<organism evidence="1 2">
    <name type="scientific">Sphingobacterium tenebrionis</name>
    <dbReference type="NCBI Taxonomy" id="3111775"/>
    <lineage>
        <taxon>Bacteria</taxon>
        <taxon>Pseudomonadati</taxon>
        <taxon>Bacteroidota</taxon>
        <taxon>Sphingobacteriia</taxon>
        <taxon>Sphingobacteriales</taxon>
        <taxon>Sphingobacteriaceae</taxon>
        <taxon>Sphingobacterium</taxon>
    </lineage>
</organism>
<dbReference type="PROSITE" id="PS51257">
    <property type="entry name" value="PROKAR_LIPOPROTEIN"/>
    <property type="match status" value="1"/>
</dbReference>
<accession>A0ABU8I699</accession>
<name>A0ABU8I699_9SPHI</name>
<reference evidence="1 2" key="1">
    <citation type="submission" date="2024-01" db="EMBL/GenBank/DDBJ databases">
        <title>Sphingobacterium tenebrionis sp. nov., a novel endophyte isolated from tenebrio molitor intestines.</title>
        <authorList>
            <person name="Zhang C."/>
        </authorList>
    </citation>
    <scope>NUCLEOTIDE SEQUENCE [LARGE SCALE GENOMIC DNA]</scope>
    <source>
        <strain evidence="1 2">PU5-4</strain>
    </source>
</reference>
<dbReference type="RefSeq" id="WP_134776892.1">
    <property type="nucleotide sequence ID" value="NZ_JAYLLN010000022.1"/>
</dbReference>
<comment type="caution">
    <text evidence="1">The sequence shown here is derived from an EMBL/GenBank/DDBJ whole genome shotgun (WGS) entry which is preliminary data.</text>
</comment>
<sequence length="198" mass="22937">MKIFLTTCCFIVLVGCRQQTENKVVEQPVEQLVQQEEKEVSVAPTSEEKDEILAVIEGLDNRSFPLADSTNFDNVDKKGIHNPDFLKRIHFEADEVNFKDVRLRYRLHYSPAYYSIVLTYPLGEHEIITTLLNINKEGKIIDFLDIAYDEIAESAFRKESVMEKDRVVLTDWNYMSEEPTKTVTNYLLTSEGRFEEAS</sequence>
<evidence type="ECO:0000313" key="2">
    <source>
        <dbReference type="Proteomes" id="UP001363035"/>
    </source>
</evidence>
<dbReference type="Proteomes" id="UP001363035">
    <property type="component" value="Unassembled WGS sequence"/>
</dbReference>
<dbReference type="EMBL" id="JAYLLN010000022">
    <property type="protein sequence ID" value="MEI5985247.1"/>
    <property type="molecule type" value="Genomic_DNA"/>
</dbReference>
<evidence type="ECO:0008006" key="3">
    <source>
        <dbReference type="Google" id="ProtNLM"/>
    </source>
</evidence>